<accession>A0AAW1QYX9</accession>
<dbReference type="Pfam" id="PF03177">
    <property type="entry name" value="Nucleoporin_C"/>
    <property type="match status" value="1"/>
</dbReference>
<dbReference type="EMBL" id="JALJOU010000065">
    <property type="protein sequence ID" value="KAK9826419.1"/>
    <property type="molecule type" value="Genomic_DNA"/>
</dbReference>
<evidence type="ECO:0000256" key="3">
    <source>
        <dbReference type="ARBA" id="ARBA00022448"/>
    </source>
</evidence>
<evidence type="ECO:0000256" key="2">
    <source>
        <dbReference type="ARBA" id="ARBA00007373"/>
    </source>
</evidence>
<keyword evidence="4" id="KW-0539">Nucleus</keyword>
<protein>
    <recommendedName>
        <fullName evidence="10">Nucleoporin Nup133/Nup155-like N-terminal domain-containing protein</fullName>
    </recommendedName>
</protein>
<dbReference type="InterPro" id="IPR007187">
    <property type="entry name" value="Nucleoporin_Nup133/Nup155_C"/>
</dbReference>
<evidence type="ECO:0000313" key="9">
    <source>
        <dbReference type="Proteomes" id="UP001445335"/>
    </source>
</evidence>
<reference evidence="8 9" key="1">
    <citation type="journal article" date="2024" name="Nat. Commun.">
        <title>Phylogenomics reveals the evolutionary origins of lichenization in chlorophyte algae.</title>
        <authorList>
            <person name="Puginier C."/>
            <person name="Libourel C."/>
            <person name="Otte J."/>
            <person name="Skaloud P."/>
            <person name="Haon M."/>
            <person name="Grisel S."/>
            <person name="Petersen M."/>
            <person name="Berrin J.G."/>
            <person name="Delaux P.M."/>
            <person name="Dal Grande F."/>
            <person name="Keller J."/>
        </authorList>
    </citation>
    <scope>NUCLEOTIDE SEQUENCE [LARGE SCALE GENOMIC DNA]</scope>
    <source>
        <strain evidence="8 9">SAG 245.80</strain>
    </source>
</reference>
<feature type="region of interest" description="Disordered" evidence="5">
    <location>
        <begin position="618"/>
        <end position="640"/>
    </location>
</feature>
<dbReference type="GO" id="GO:0000972">
    <property type="term" value="P:transcription-dependent tethering of RNA polymerase II gene DNA at nuclear periphery"/>
    <property type="evidence" value="ECO:0007669"/>
    <property type="project" value="TreeGrafter"/>
</dbReference>
<dbReference type="PANTHER" id="PTHR10350:SF6">
    <property type="entry name" value="NUCLEAR PORE COMPLEX PROTEIN NUP155"/>
    <property type="match status" value="1"/>
</dbReference>
<dbReference type="GO" id="GO:0006405">
    <property type="term" value="P:RNA export from nucleus"/>
    <property type="evidence" value="ECO:0007669"/>
    <property type="project" value="TreeGrafter"/>
</dbReference>
<dbReference type="InterPro" id="IPR042533">
    <property type="entry name" value="Nucleoporin_Nup155_C_1"/>
</dbReference>
<evidence type="ECO:0000259" key="6">
    <source>
        <dbReference type="Pfam" id="PF03177"/>
    </source>
</evidence>
<feature type="domain" description="Nucleoporin Nup133/Nup155-like C-terminal" evidence="6">
    <location>
        <begin position="651"/>
        <end position="1356"/>
    </location>
</feature>
<dbReference type="Gene3D" id="1.20.58.1780">
    <property type="match status" value="1"/>
</dbReference>
<dbReference type="InterPro" id="IPR014908">
    <property type="entry name" value="Nucleoporin_Nup133/Nup155_N"/>
</dbReference>
<keyword evidence="3" id="KW-0813">Transport</keyword>
<feature type="region of interest" description="Disordered" evidence="5">
    <location>
        <begin position="722"/>
        <end position="747"/>
    </location>
</feature>
<name>A0AAW1QYX9_9CHLO</name>
<dbReference type="GO" id="GO:0006606">
    <property type="term" value="P:protein import into nucleus"/>
    <property type="evidence" value="ECO:0007669"/>
    <property type="project" value="TreeGrafter"/>
</dbReference>
<dbReference type="GO" id="GO:0036228">
    <property type="term" value="P:protein localization to nuclear inner membrane"/>
    <property type="evidence" value="ECO:0007669"/>
    <property type="project" value="TreeGrafter"/>
</dbReference>
<comment type="subcellular location">
    <subcellularLocation>
        <location evidence="1">Nucleus</location>
    </subcellularLocation>
</comment>
<comment type="caution">
    <text evidence="8">The sequence shown here is derived from an EMBL/GenBank/DDBJ whole genome shotgun (WGS) entry which is preliminary data.</text>
</comment>
<dbReference type="Proteomes" id="UP001445335">
    <property type="component" value="Unassembled WGS sequence"/>
</dbReference>
<dbReference type="GO" id="GO:0044611">
    <property type="term" value="C:nuclear pore inner ring"/>
    <property type="evidence" value="ECO:0007669"/>
    <property type="project" value="TreeGrafter"/>
</dbReference>
<organism evidence="8 9">
    <name type="scientific">Elliptochloris bilobata</name>
    <dbReference type="NCBI Taxonomy" id="381761"/>
    <lineage>
        <taxon>Eukaryota</taxon>
        <taxon>Viridiplantae</taxon>
        <taxon>Chlorophyta</taxon>
        <taxon>core chlorophytes</taxon>
        <taxon>Trebouxiophyceae</taxon>
        <taxon>Trebouxiophyceae incertae sedis</taxon>
        <taxon>Elliptochloris clade</taxon>
        <taxon>Elliptochloris</taxon>
    </lineage>
</organism>
<dbReference type="Gene3D" id="1.25.40.450">
    <property type="entry name" value="Nucleoporin, helical domain, N-terminal subdomain"/>
    <property type="match status" value="1"/>
</dbReference>
<evidence type="ECO:0000313" key="8">
    <source>
        <dbReference type="EMBL" id="KAK9826419.1"/>
    </source>
</evidence>
<evidence type="ECO:0000259" key="7">
    <source>
        <dbReference type="Pfam" id="PF08801"/>
    </source>
</evidence>
<evidence type="ECO:0000256" key="5">
    <source>
        <dbReference type="SAM" id="MobiDB-lite"/>
    </source>
</evidence>
<evidence type="ECO:0000256" key="1">
    <source>
        <dbReference type="ARBA" id="ARBA00004123"/>
    </source>
</evidence>
<sequence length="1425" mass="150087">MASSYGAPPGRWQADALLPDKAAANASKSAASSEAEAHNAWKHIKSVAKEDGKGVDLYDLFYQGGSRKTQYSQNPTGWPSLLRPCSPMLASLPPLVLERYQSCQTVCFCGVFPEIKRAWATVDNSLFLWRFDRWNDVPVEYNGEEQAICAVGLVKPRPDVFVEAIQYLLVLCTTVEVVLLGVCLDTAPGGSGEATEELALQPLPLYTVPADNVTMCAVAATPAGRIFLGGSDGNLYEVLYEAGDSWRHRRCYKKAHTAGLAAYLPSFLPALFPRPGALLQLVVDSERHIMYARSQTSGIQAFDLGVDGREMSVRKVAEISDFKALAERAAGGRDVFGGRSSSDKLGAAVAHLSVVPLAESERLCLLAITADGRRVYLSTQTPGFGGGLAGSPGGVGGRPSTLRAEFARPAPPAPGDGRGASREVSVAAYSAGVLLLGQGGGESGRSRVLAAGRDLTLPPLGTATGASAAAQGLRETVSELDMAVPGEATALARVDSQGTAPLAALEAAAVGRRTLLRDELHSQLLGPPPRFVLISTAGVLEFEKRRPADVLAAVLEERASARLEQFVALYGAAEAAAMCFLLATAPAPGVSAAVVAQAKAALDNPRLTGEADLRDEAAAAAGGGGGGEQATTPSHGFDMGQAVPVAEPEWSAAYRGLCAYVARLLQPAWELPIVERAGVGAGAPLRARIPSAALQTLEDRMRVLAAFLREYQARRARRASRASPATSFFGGEARGSGADGAGPPPAKRQCLEEAAKLEAQRVDAVRGFAARTAEGCFLLRTLIAHHLGRLATRCDEPTRARLAGLTLRDWATGSDGAAVAAQLISVLVTEVGAGAGPGPGSGSGSGLGSGTEDLAAALGAGCGAWFRDEDRTFYRASGLLQRAEAAAGAERVALAREALRLMMQVPRACDLGQVVRQLAALRCYEGVVDLPLAKAAALDPDRVARLPGEQGRAAQEALYEQCYAHVVAVLRYLVDPGAAGGAGEHLARAAQLSADERAGFLKTLLARAARAEDPCFREALYAALVDLRATRELLQLDSPALERHLRAAGGLPERGALAAGAPIGPLGPAQVSALEILARLYIERGRFEAAMVVYLALAERRSGLGDAAVPVEERLDRLQSAELQARSWGDAEAVDRLEVRRRLADLQRRMLAELSARRTASGPEGEADGLQEALAQLGEALRSLAELYNDYAVPWRCWALALEMVDVAQYNQPGYVRQLWDVYLRQGWDARRADLGDGTAPEAAASACLAEALHRVEALGGVLATGGPAFPVPHVALRLEQVAAGLWPERGAAAPDADGRVPGTLLEACRGREDALQRAYEALLGARGGDEAGDQAHRPGLRLRLLRSLLWLLHRSAGRLHDRAPSLAGLSSQPGARREAAALADACERYAAEARRLAPATEADAVAGEFAALQRSLDPPPAWRF</sequence>
<keyword evidence="9" id="KW-1185">Reference proteome</keyword>
<feature type="domain" description="Nucleoporin Nup133/Nup155-like N-terminal" evidence="7">
    <location>
        <begin position="89"/>
        <end position="382"/>
    </location>
</feature>
<gene>
    <name evidence="8" type="ORF">WJX81_002793</name>
</gene>
<dbReference type="Gene3D" id="1.25.40.440">
    <property type="entry name" value="Nucleoporin, helical domain, central subdomain"/>
    <property type="match status" value="1"/>
</dbReference>
<dbReference type="InterPro" id="IPR042537">
    <property type="entry name" value="Nucleoporin_Nup155_C_2"/>
</dbReference>
<dbReference type="GO" id="GO:0017056">
    <property type="term" value="F:structural constituent of nuclear pore"/>
    <property type="evidence" value="ECO:0007669"/>
    <property type="project" value="InterPro"/>
</dbReference>
<evidence type="ECO:0000256" key="4">
    <source>
        <dbReference type="ARBA" id="ARBA00023242"/>
    </source>
</evidence>
<proteinExistence type="inferred from homology"/>
<dbReference type="Gene3D" id="1.20.120.1050">
    <property type="match status" value="1"/>
</dbReference>
<evidence type="ECO:0008006" key="10">
    <source>
        <dbReference type="Google" id="ProtNLM"/>
    </source>
</evidence>
<feature type="compositionally biased region" description="Gly residues" evidence="5">
    <location>
        <begin position="387"/>
        <end position="397"/>
    </location>
</feature>
<dbReference type="InterPro" id="IPR004870">
    <property type="entry name" value="Nucleoporin_Nup155"/>
</dbReference>
<feature type="region of interest" description="Disordered" evidence="5">
    <location>
        <begin position="387"/>
        <end position="421"/>
    </location>
</feature>
<comment type="similarity">
    <text evidence="2">Belongs to the non-repetitive/WGA-negative nucleoporin family.</text>
</comment>
<dbReference type="Pfam" id="PF08801">
    <property type="entry name" value="Nucleoporin_N"/>
    <property type="match status" value="1"/>
</dbReference>
<dbReference type="PANTHER" id="PTHR10350">
    <property type="entry name" value="NUCLEAR PORE COMPLEX PROTEIN NUP155"/>
    <property type="match status" value="1"/>
</dbReference>